<reference evidence="4" key="1">
    <citation type="submission" date="2025-08" db="UniProtKB">
        <authorList>
            <consortium name="RefSeq"/>
        </authorList>
    </citation>
    <scope>IDENTIFICATION</scope>
    <source>
        <tissue evidence="4">Whole organism</tissue>
    </source>
</reference>
<keyword evidence="1" id="KW-0175">Coiled coil</keyword>
<feature type="coiled-coil region" evidence="1">
    <location>
        <begin position="645"/>
        <end position="672"/>
    </location>
</feature>
<accession>A0A979FY15</accession>
<organism evidence="3 4">
    <name type="scientific">Hyalella azteca</name>
    <name type="common">Amphipod</name>
    <dbReference type="NCBI Taxonomy" id="294128"/>
    <lineage>
        <taxon>Eukaryota</taxon>
        <taxon>Metazoa</taxon>
        <taxon>Ecdysozoa</taxon>
        <taxon>Arthropoda</taxon>
        <taxon>Crustacea</taxon>
        <taxon>Multicrustacea</taxon>
        <taxon>Malacostraca</taxon>
        <taxon>Eumalacostraca</taxon>
        <taxon>Peracarida</taxon>
        <taxon>Amphipoda</taxon>
        <taxon>Senticaudata</taxon>
        <taxon>Talitrida</taxon>
        <taxon>Talitroidea</taxon>
        <taxon>Hyalellidae</taxon>
        <taxon>Hyalella</taxon>
    </lineage>
</organism>
<evidence type="ECO:0000313" key="3">
    <source>
        <dbReference type="Proteomes" id="UP000694843"/>
    </source>
</evidence>
<proteinExistence type="predicted"/>
<feature type="compositionally biased region" description="Polar residues" evidence="2">
    <location>
        <begin position="782"/>
        <end position="791"/>
    </location>
</feature>
<feature type="compositionally biased region" description="Polar residues" evidence="2">
    <location>
        <begin position="18"/>
        <end position="31"/>
    </location>
</feature>
<keyword evidence="3" id="KW-1185">Reference proteome</keyword>
<feature type="region of interest" description="Disordered" evidence="2">
    <location>
        <begin position="12"/>
        <end position="31"/>
    </location>
</feature>
<feature type="region of interest" description="Disordered" evidence="2">
    <location>
        <begin position="927"/>
        <end position="954"/>
    </location>
</feature>
<feature type="region of interest" description="Disordered" evidence="2">
    <location>
        <begin position="1412"/>
        <end position="1435"/>
    </location>
</feature>
<feature type="region of interest" description="Disordered" evidence="2">
    <location>
        <begin position="541"/>
        <end position="600"/>
    </location>
</feature>
<evidence type="ECO:0000256" key="1">
    <source>
        <dbReference type="SAM" id="Coils"/>
    </source>
</evidence>
<feature type="compositionally biased region" description="Acidic residues" evidence="2">
    <location>
        <begin position="1019"/>
        <end position="1032"/>
    </location>
</feature>
<feature type="compositionally biased region" description="Polar residues" evidence="2">
    <location>
        <begin position="746"/>
        <end position="770"/>
    </location>
</feature>
<feature type="region of interest" description="Disordered" evidence="2">
    <location>
        <begin position="1012"/>
        <end position="1072"/>
    </location>
</feature>
<feature type="coiled-coil region" evidence="1">
    <location>
        <begin position="1385"/>
        <end position="1412"/>
    </location>
</feature>
<protein>
    <submittedName>
        <fullName evidence="4">Uncharacterized protein LOC108665134 isoform X1</fullName>
    </submittedName>
</protein>
<dbReference type="GeneID" id="108665134"/>
<feature type="region of interest" description="Disordered" evidence="2">
    <location>
        <begin position="312"/>
        <end position="333"/>
    </location>
</feature>
<feature type="compositionally biased region" description="Basic and acidic residues" evidence="2">
    <location>
        <begin position="1047"/>
        <end position="1072"/>
    </location>
</feature>
<gene>
    <name evidence="4" type="primary">LOC108665134</name>
</gene>
<feature type="region of interest" description="Disordered" evidence="2">
    <location>
        <begin position="1251"/>
        <end position="1301"/>
    </location>
</feature>
<evidence type="ECO:0000313" key="4">
    <source>
        <dbReference type="RefSeq" id="XP_047741134.1"/>
    </source>
</evidence>
<feature type="compositionally biased region" description="Basic and acidic residues" evidence="2">
    <location>
        <begin position="945"/>
        <end position="954"/>
    </location>
</feature>
<feature type="compositionally biased region" description="Polar residues" evidence="2">
    <location>
        <begin position="1251"/>
        <end position="1260"/>
    </location>
</feature>
<feature type="compositionally biased region" description="Basic and acidic residues" evidence="2">
    <location>
        <begin position="550"/>
        <end position="559"/>
    </location>
</feature>
<feature type="compositionally biased region" description="Basic residues" evidence="2">
    <location>
        <begin position="1418"/>
        <end position="1427"/>
    </location>
</feature>
<dbReference type="OrthoDB" id="10692051at2759"/>
<sequence>MPVSKCVANLFGRKDSPRPTTWKDSPRPTTSSIQVATMSGAQASAVSGIQAAHVTYPQPLEELWHVKKALLQHGGLLLDQVLLEDLLSSIDRKLQSQQSASHQTVRNDVPIGSLHQTAPDCFGLSQLNGKSKFLNTEQIGMGGGNIVSSLAFEDLCELGSPSFQKRLSSTPMSKKFVASDFAVPSNLARNLNDSLSMSEISGPQSSFASPLKSSAWDTESMSFNSRARSCFTVKQISSGACAPNAGAPSAGTSLNSANSLASQCHDPIQAEVFPEVHANVRRDSDHYTQALLSSKNNTKQTDPLSSNHLMAATINNPTRGNPECPRFAPSTPATTSAGVIVGGAKSSDALSCTAPSTASTKHVAFLSPPDILSSVGDVSDESESFSRCDSQATISGPSIVSEVAKPEQHLDIPGTVEYKSNPAEAIGGEDERKTMKFCPTLAKNERGTVPKILVGNDFLREIDFRGADPAPVSGREETFHRTSPQSKLVTGCQTLVTLQRASAENIENIHCVRTVVESYHSHHPEFASPENTACVDSWHTRPETAASHPADNRKTEYKSKRNRSPGMVHAKPDLTTNSGMPESVEIPTKSPGQNHNAGSPDVVTSEEFVAMGSVPAPGAPEPNVEDLLGALHYEQARNSFLLESLVQMQQRCARAEQLQRAASAEAADLQVQLKRLLSLHCCRASEVTALREQGNLDSSLARDSIHPSNGSHCRSLGSILNDRSYHSNWISVLLNDYPCSGRPDGPQSNVRTESYPFNPTTDGPQSNVRTESYPFSPRTDEPQSNVQTESYPFSPRTDEPQSDVQTESYPFSPRTDGPQSNVQTERPPMLENAFHETNFRSTGENDEECSVTVYSIRHNILKTSRGQDFSSLSEDVDGVRKFNFDANRVSCENYVSNYPVDLTGLSVATCDIDSNTETTKVNAFDVKPDVVDSNPPHLDSQISTQEDKLETKDDREMLDPAIDLSLNDSDSDGDSPASSCCYDFSHNDGNETVRGKSGPAGCTKDRFDDNYDFVGNSDPVDDNNEPVDDNNDPVDNNNDPVDDNNDPVDHNNEPVDRNNDPVDHNNDPVDHYKDLVDHNNDPVDHYNDPVDDNNDPVDHYNDPVYLAPTNVAADVANRLTFDIETRCESCKQNHGGVKSCCAGCILVLHPTENPRHFGKEVDWSDQDRGHSSERSYRNLFPEECQATDENGYQSLPTLPQARDLSLEAPLVIEQLCQTLRPFSAEYISLMESNMNSANNLNADSFNTHETTRDFINNCPSSEDLPPESRNLDNSVERERASTKEIPLPPNSKGHASFQEGQEDAHLLRDIPSITAPQSVLDQQNLTDQNVARVSHTGNFIENPTFGCPASATTGAQRQSVRGDGVHLAWKGPKTSTSSASAVQKSSSISRVLQELDEEKEALLEELKKVTVVGGAPQARRRRPRTARSRAPEPHC</sequence>
<name>A0A979FY15_HYAAZ</name>
<feature type="region of interest" description="Disordered" evidence="2">
    <location>
        <begin position="741"/>
        <end position="825"/>
    </location>
</feature>
<evidence type="ECO:0000256" key="2">
    <source>
        <dbReference type="SAM" id="MobiDB-lite"/>
    </source>
</evidence>
<dbReference type="RefSeq" id="XP_047741134.1">
    <property type="nucleotide sequence ID" value="XM_047885178.1"/>
</dbReference>
<dbReference type="Proteomes" id="UP000694843">
    <property type="component" value="Unplaced"/>
</dbReference>